<organism evidence="2 3">
    <name type="scientific">Gordonibacter pamelaeae 7-10-1-b</name>
    <dbReference type="NCBI Taxonomy" id="657308"/>
    <lineage>
        <taxon>Bacteria</taxon>
        <taxon>Bacillati</taxon>
        <taxon>Actinomycetota</taxon>
        <taxon>Coriobacteriia</taxon>
        <taxon>Eggerthellales</taxon>
        <taxon>Eggerthellaceae</taxon>
        <taxon>Gordonibacter</taxon>
    </lineage>
</organism>
<dbReference type="HOGENOM" id="CLU_2232731_0_0_11"/>
<reference evidence="2 3" key="2">
    <citation type="submission" date="2010-03" db="EMBL/GenBank/DDBJ databases">
        <authorList>
            <person name="Pajon A."/>
        </authorList>
    </citation>
    <scope>NUCLEOTIDE SEQUENCE [LARGE SCALE GENOMIC DNA]</scope>
    <source>
        <strain evidence="3">7-10-1-b</strain>
    </source>
</reference>
<feature type="region of interest" description="Disordered" evidence="1">
    <location>
        <begin position="33"/>
        <end position="63"/>
    </location>
</feature>
<accession>D6EBF3</accession>
<reference evidence="2 3" key="1">
    <citation type="submission" date="2010-03" db="EMBL/GenBank/DDBJ databases">
        <title>The genome sequence of Gordonibacter pamelaeae 7-10-1-bT.</title>
        <authorList>
            <consortium name="metaHIT consortium -- http://www.metahit.eu/"/>
            <person name="Pajon A."/>
            <person name="Turner K."/>
            <person name="Parkhill J."/>
            <person name="Timmis K."/>
            <person name="Oxley A."/>
            <person name="Wurdemann D."/>
        </authorList>
    </citation>
    <scope>NUCLEOTIDE SEQUENCE [LARGE SCALE GENOMIC DNA]</scope>
    <source>
        <strain evidence="3">7-10-1-b</strain>
    </source>
</reference>
<keyword evidence="3" id="KW-1185">Reference proteome</keyword>
<protein>
    <submittedName>
        <fullName evidence="2">Uncharacterized protein</fullName>
    </submittedName>
</protein>
<sequence>MSENSTMATKPRRPATVKLLSIFLSSQMKPRSVSTASWKPYDRHCRPAPMMKSTPPPSVHVPDVAKSDRSCIGTTHTSTAMSSTANRMACATSVMMEPRMPPQQQ</sequence>
<dbReference type="EMBL" id="FP929047">
    <property type="protein sequence ID" value="CBL05050.1"/>
    <property type="molecule type" value="Genomic_DNA"/>
</dbReference>
<name>D6EBF3_9ACTN</name>
<dbReference type="AlphaFoldDB" id="D6EBF3"/>
<dbReference type="RefSeq" id="WP_015540393.1">
    <property type="nucleotide sequence ID" value="NC_021021.1"/>
</dbReference>
<evidence type="ECO:0000313" key="3">
    <source>
        <dbReference type="Proteomes" id="UP000008805"/>
    </source>
</evidence>
<proteinExistence type="predicted"/>
<evidence type="ECO:0000313" key="2">
    <source>
        <dbReference type="EMBL" id="CBL05050.1"/>
    </source>
</evidence>
<gene>
    <name evidence="2" type="ORF">GPA_32390</name>
</gene>
<dbReference type="Proteomes" id="UP000008805">
    <property type="component" value="Chromosome"/>
</dbReference>
<evidence type="ECO:0000256" key="1">
    <source>
        <dbReference type="SAM" id="MobiDB-lite"/>
    </source>
</evidence>
<dbReference type="KEGG" id="gpa:GPA_32390"/>